<dbReference type="EMBL" id="JADJZA010000001">
    <property type="protein sequence ID" value="MBK9295489.1"/>
    <property type="molecule type" value="Genomic_DNA"/>
</dbReference>
<accession>A0A936NAV6</accession>
<dbReference type="InterPro" id="IPR052513">
    <property type="entry name" value="Thioester_dehydratase-like"/>
</dbReference>
<dbReference type="Pfam" id="PF01796">
    <property type="entry name" value="OB_ChsH2_C"/>
    <property type="match status" value="1"/>
</dbReference>
<feature type="domain" description="ChsH2 C-terminal OB-fold" evidence="1">
    <location>
        <begin position="59"/>
        <end position="128"/>
    </location>
</feature>
<dbReference type="InterPro" id="IPR012340">
    <property type="entry name" value="NA-bd_OB-fold"/>
</dbReference>
<dbReference type="PANTHER" id="PTHR34075:SF5">
    <property type="entry name" value="BLR3430 PROTEIN"/>
    <property type="match status" value="1"/>
</dbReference>
<sequence length="167" mass="17545">MSAQQSTNPTAQLAIEGWFETDPEPALIGSRCIGSGTYFFPPTDTSRAPGHAGGATEPVRLSTRGTLWSYTSAGYQPPAPYIEPPGGFEPFAIAAVELAEEGLVVLGQVPSDVGMADLKVGMEMELVIDTLFVDDDGERVVWKWRPAANTTASSNATASGPAEEAAQ</sequence>
<organism evidence="2 3">
    <name type="scientific">Candidatus Neomicrothrix subdominans</name>
    <dbReference type="NCBI Taxonomy" id="2954438"/>
    <lineage>
        <taxon>Bacteria</taxon>
        <taxon>Bacillati</taxon>
        <taxon>Actinomycetota</taxon>
        <taxon>Acidimicrobiia</taxon>
        <taxon>Acidimicrobiales</taxon>
        <taxon>Microthrixaceae</taxon>
        <taxon>Candidatus Neomicrothrix</taxon>
    </lineage>
</organism>
<dbReference type="AlphaFoldDB" id="A0A936NAV6"/>
<comment type="caution">
    <text evidence="2">The sequence shown here is derived from an EMBL/GenBank/DDBJ whole genome shotgun (WGS) entry which is preliminary data.</text>
</comment>
<gene>
    <name evidence="2" type="ORF">IPN02_01160</name>
</gene>
<dbReference type="InterPro" id="IPR002878">
    <property type="entry name" value="ChsH2_C"/>
</dbReference>
<evidence type="ECO:0000259" key="1">
    <source>
        <dbReference type="Pfam" id="PF01796"/>
    </source>
</evidence>
<reference evidence="2 3" key="1">
    <citation type="submission" date="2020-10" db="EMBL/GenBank/DDBJ databases">
        <title>Connecting structure to function with the recovery of over 1000 high-quality activated sludge metagenome-assembled genomes encoding full-length rRNA genes using long-read sequencing.</title>
        <authorList>
            <person name="Singleton C.M."/>
            <person name="Petriglieri F."/>
            <person name="Kristensen J.M."/>
            <person name="Kirkegaard R.H."/>
            <person name="Michaelsen T.Y."/>
            <person name="Andersen M.H."/>
            <person name="Karst S.M."/>
            <person name="Dueholm M.S."/>
            <person name="Nielsen P.H."/>
            <person name="Albertsen M."/>
        </authorList>
    </citation>
    <scope>NUCLEOTIDE SEQUENCE [LARGE SCALE GENOMIC DNA]</scope>
    <source>
        <strain evidence="2">Lyne_18-Q3-R50-59_MAXAC.006</strain>
    </source>
</reference>
<protein>
    <submittedName>
        <fullName evidence="2">OB-fold domain-containing protein</fullName>
    </submittedName>
</protein>
<proteinExistence type="predicted"/>
<dbReference type="SUPFAM" id="SSF50249">
    <property type="entry name" value="Nucleic acid-binding proteins"/>
    <property type="match status" value="1"/>
</dbReference>
<name>A0A936NAV6_9ACTN</name>
<evidence type="ECO:0000313" key="3">
    <source>
        <dbReference type="Proteomes" id="UP000727993"/>
    </source>
</evidence>
<dbReference type="Proteomes" id="UP000727993">
    <property type="component" value="Unassembled WGS sequence"/>
</dbReference>
<dbReference type="PANTHER" id="PTHR34075">
    <property type="entry name" value="BLR3430 PROTEIN"/>
    <property type="match status" value="1"/>
</dbReference>
<evidence type="ECO:0000313" key="2">
    <source>
        <dbReference type="EMBL" id="MBK9295489.1"/>
    </source>
</evidence>